<comment type="caution">
    <text evidence="10">The sequence shown here is derived from an EMBL/GenBank/DDBJ whole genome shotgun (WGS) entry which is preliminary data.</text>
</comment>
<dbReference type="PANTHER" id="PTHR30387">
    <property type="entry name" value="MANNONATE DEHYDRATASE"/>
    <property type="match status" value="1"/>
</dbReference>
<dbReference type="EC" id="4.2.1.8" evidence="5 9"/>
<dbReference type="GO" id="GO:0008198">
    <property type="term" value="F:ferrous iron binding"/>
    <property type="evidence" value="ECO:0007669"/>
    <property type="project" value="TreeGrafter"/>
</dbReference>
<dbReference type="SUPFAM" id="SSF51658">
    <property type="entry name" value="Xylose isomerase-like"/>
    <property type="match status" value="1"/>
</dbReference>
<comment type="function">
    <text evidence="2 9">Catalyzes the dehydration of D-mannonate.</text>
</comment>
<evidence type="ECO:0000256" key="2">
    <source>
        <dbReference type="ARBA" id="ARBA00002713"/>
    </source>
</evidence>
<dbReference type="InterPro" id="IPR036237">
    <property type="entry name" value="Xyl_isomerase-like_sf"/>
</dbReference>
<dbReference type="RefSeq" id="WP_338116029.1">
    <property type="nucleotide sequence ID" value="NZ_WJXB01000010.1"/>
</dbReference>
<reference evidence="10 11" key="1">
    <citation type="submission" date="2019-11" db="EMBL/GenBank/DDBJ databases">
        <title>Paenibacillus monticola sp. nov., a novel PGPR strain isolated from mountain sample in China.</title>
        <authorList>
            <person name="Zhao Q."/>
            <person name="Li H.-P."/>
            <person name="Zhang J.-L."/>
        </authorList>
    </citation>
    <scope>NUCLEOTIDE SEQUENCE [LARGE SCALE GENOMIC DNA]</scope>
    <source>
        <strain evidence="10 11">LC-T2</strain>
    </source>
</reference>
<comment type="catalytic activity">
    <reaction evidence="1 9">
        <text>D-mannonate = 2-dehydro-3-deoxy-D-gluconate + H2O</text>
        <dbReference type="Rhea" id="RHEA:20097"/>
        <dbReference type="ChEBI" id="CHEBI:15377"/>
        <dbReference type="ChEBI" id="CHEBI:17767"/>
        <dbReference type="ChEBI" id="CHEBI:57990"/>
        <dbReference type="EC" id="4.2.1.8"/>
    </reaction>
</comment>
<comment type="similarity">
    <text evidence="4 9">Belongs to the mannonate dehydratase family.</text>
</comment>
<dbReference type="HAMAP" id="MF_00106">
    <property type="entry name" value="UxuA"/>
    <property type="match status" value="1"/>
</dbReference>
<dbReference type="InterPro" id="IPR004628">
    <property type="entry name" value="Man_deHydtase"/>
</dbReference>
<dbReference type="Pfam" id="PF03786">
    <property type="entry name" value="UxuA"/>
    <property type="match status" value="1"/>
</dbReference>
<evidence type="ECO:0000256" key="7">
    <source>
        <dbReference type="ARBA" id="ARBA00023211"/>
    </source>
</evidence>
<dbReference type="EMBL" id="WJXB01000010">
    <property type="protein sequence ID" value="MRN55760.1"/>
    <property type="molecule type" value="Genomic_DNA"/>
</dbReference>
<dbReference type="UniPathway" id="UPA00246"/>
<organism evidence="10 11">
    <name type="scientific">Paenibacillus monticola</name>
    <dbReference type="NCBI Taxonomy" id="2666075"/>
    <lineage>
        <taxon>Bacteria</taxon>
        <taxon>Bacillati</taxon>
        <taxon>Bacillota</taxon>
        <taxon>Bacilli</taxon>
        <taxon>Bacillales</taxon>
        <taxon>Paenibacillaceae</taxon>
        <taxon>Paenibacillus</taxon>
    </lineage>
</organism>
<dbReference type="NCBIfam" id="NF003027">
    <property type="entry name" value="PRK03906.1"/>
    <property type="match status" value="1"/>
</dbReference>
<evidence type="ECO:0000256" key="5">
    <source>
        <dbReference type="ARBA" id="ARBA00012927"/>
    </source>
</evidence>
<accession>A0A7X2H993</accession>
<dbReference type="AlphaFoldDB" id="A0A7X2H993"/>
<dbReference type="Proteomes" id="UP000463051">
    <property type="component" value="Unassembled WGS sequence"/>
</dbReference>
<keyword evidence="6 9" id="KW-0408">Iron</keyword>
<evidence type="ECO:0000313" key="10">
    <source>
        <dbReference type="EMBL" id="MRN55760.1"/>
    </source>
</evidence>
<evidence type="ECO:0000256" key="1">
    <source>
        <dbReference type="ARBA" id="ARBA00001794"/>
    </source>
</evidence>
<dbReference type="NCBIfam" id="TIGR00695">
    <property type="entry name" value="uxuA"/>
    <property type="match status" value="1"/>
</dbReference>
<evidence type="ECO:0000256" key="3">
    <source>
        <dbReference type="ARBA" id="ARBA00004892"/>
    </source>
</evidence>
<keyword evidence="8 9" id="KW-0456">Lyase</keyword>
<dbReference type="GO" id="GO:0042840">
    <property type="term" value="P:D-glucuronate catabolic process"/>
    <property type="evidence" value="ECO:0007669"/>
    <property type="project" value="TreeGrafter"/>
</dbReference>
<keyword evidence="11" id="KW-1185">Reference proteome</keyword>
<dbReference type="Gene3D" id="3.20.20.150">
    <property type="entry name" value="Divalent-metal-dependent TIM barrel enzymes"/>
    <property type="match status" value="1"/>
</dbReference>
<dbReference type="GO" id="GO:0008927">
    <property type="term" value="F:mannonate dehydratase activity"/>
    <property type="evidence" value="ECO:0007669"/>
    <property type="project" value="UniProtKB-UniRule"/>
</dbReference>
<dbReference type="PIRSF" id="PIRSF016049">
    <property type="entry name" value="Man_dehyd"/>
    <property type="match status" value="1"/>
</dbReference>
<dbReference type="PANTHER" id="PTHR30387:SF2">
    <property type="entry name" value="MANNONATE DEHYDRATASE"/>
    <property type="match status" value="1"/>
</dbReference>
<evidence type="ECO:0000256" key="8">
    <source>
        <dbReference type="ARBA" id="ARBA00023239"/>
    </source>
</evidence>
<evidence type="ECO:0000313" key="11">
    <source>
        <dbReference type="Proteomes" id="UP000463051"/>
    </source>
</evidence>
<name>A0A7X2H993_9BACL</name>
<protein>
    <recommendedName>
        <fullName evidence="5 9">Mannonate dehydratase</fullName>
        <ecNumber evidence="5 9">4.2.1.8</ecNumber>
    </recommendedName>
    <alternativeName>
        <fullName evidence="9">D-mannonate hydro-lyase</fullName>
    </alternativeName>
</protein>
<comment type="cofactor">
    <cofactor evidence="9">
        <name>Fe(2+)</name>
        <dbReference type="ChEBI" id="CHEBI:29033"/>
    </cofactor>
    <cofactor evidence="9">
        <name>Mn(2+)</name>
        <dbReference type="ChEBI" id="CHEBI:29035"/>
    </cofactor>
</comment>
<evidence type="ECO:0000256" key="6">
    <source>
        <dbReference type="ARBA" id="ARBA00023004"/>
    </source>
</evidence>
<sequence length="359" mass="40498">MKMTFRWFGSTDDSVTLEQIRQIPGMTGIVGALFDVPVGEVWPIEKIAKLKKEVEDAGLELEIIESVNIHDDIKIGLPTRDKYIENYSQTIRNLAQYGIKVICYNFMPVFDWTRTNLAKELADKSTVLSYEQGVVDKIDPTAMLETFKSSANGFSLPGWEPERMATLKDLFSKYEGLTEDTLFDNLKYFLEGVIPTCIECDVKLAIHPDDPPWPIFGLPRIVKNEADLERIVGLVDSPYNGLTLCSGCLGANPSNDIPKLIRRFGAMGRIHFAHVRNIYIHENGDFDESSHLSCDGSLDLFEIMKAYHDIGFTGYIRPDHGRMIWGEKARPGYGLYDRALGVTYLNGLWEAIGKMAQVK</sequence>
<proteinExistence type="inferred from homology"/>
<gene>
    <name evidence="9 10" type="primary">uxuA</name>
    <name evidence="10" type="ORF">GJB61_22515</name>
</gene>
<evidence type="ECO:0000256" key="4">
    <source>
        <dbReference type="ARBA" id="ARBA00007389"/>
    </source>
</evidence>
<evidence type="ECO:0000256" key="9">
    <source>
        <dbReference type="HAMAP-Rule" id="MF_00106"/>
    </source>
</evidence>
<keyword evidence="7 9" id="KW-0464">Manganese</keyword>
<dbReference type="GO" id="GO:0030145">
    <property type="term" value="F:manganese ion binding"/>
    <property type="evidence" value="ECO:0007669"/>
    <property type="project" value="TreeGrafter"/>
</dbReference>
<comment type="pathway">
    <text evidence="3 9">Carbohydrate metabolism; pentose and glucuronate interconversion.</text>
</comment>